<dbReference type="GO" id="GO:0016874">
    <property type="term" value="F:ligase activity"/>
    <property type="evidence" value="ECO:0007669"/>
    <property type="project" value="UniProtKB-KW"/>
</dbReference>
<evidence type="ECO:0000313" key="2">
    <source>
        <dbReference type="Proteomes" id="UP000255389"/>
    </source>
</evidence>
<reference evidence="1 2" key="1">
    <citation type="submission" date="2018-06" db="EMBL/GenBank/DDBJ databases">
        <authorList>
            <consortium name="Pathogen Informatics"/>
            <person name="Doyle S."/>
        </authorList>
    </citation>
    <scope>NUCLEOTIDE SEQUENCE [LARGE SCALE GENOMIC DNA]</scope>
    <source>
        <strain evidence="1 2">NCTC1542</strain>
    </source>
</reference>
<sequence>MAAGLLTRGQLRSRYRRIYRDVYVPRDHEVCLRDRVVGAAFTSADAVIAGVAASAMHGARWVDDDVPVELIATVRRQRGLIVRRETLHDDEIMTIAGIRVTTPARTVFDLGRHLSTKRAVERIDALMKACPVALEDVALIANRHAGARGMRQLRVALSLADAGAESPPETRLRLLFINAGLPRPTTRFVVYDESGQYVRRIDMCWEQFKVGAEYDGEQHLTSRRQYVLDVQVNRVLHRLGWHVIHVIKEDRGEDIVAQVHAALVSRGWPPGRRKQRHGCLPAARATTALISRRFWTHALQQVRVGELGRGHRNPPHHEHQRAQKAVHRILEIPPHRRLHPRQAGRHGAVVHV</sequence>
<dbReference type="Gene3D" id="3.40.960.10">
    <property type="entry name" value="VSR Endonuclease"/>
    <property type="match status" value="1"/>
</dbReference>
<dbReference type="InterPro" id="IPR011335">
    <property type="entry name" value="Restrct_endonuc-II-like"/>
</dbReference>
<evidence type="ECO:0000313" key="1">
    <source>
        <dbReference type="EMBL" id="STZ72808.1"/>
    </source>
</evidence>
<dbReference type="AlphaFoldDB" id="A0A378U5U5"/>
<proteinExistence type="predicted"/>
<keyword evidence="1" id="KW-0436">Ligase</keyword>
<gene>
    <name evidence="1" type="ORF">NCTC1542_00346</name>
</gene>
<accession>A0A378U5U5</accession>
<organism evidence="1 2">
    <name type="scientific">Mycolicibacterium fortuitum</name>
    <name type="common">Mycobacterium fortuitum</name>
    <dbReference type="NCBI Taxonomy" id="1766"/>
    <lineage>
        <taxon>Bacteria</taxon>
        <taxon>Bacillati</taxon>
        <taxon>Actinomycetota</taxon>
        <taxon>Actinomycetes</taxon>
        <taxon>Mycobacteriales</taxon>
        <taxon>Mycobacteriaceae</taxon>
        <taxon>Mycolicibacterium</taxon>
    </lineage>
</organism>
<dbReference type="Proteomes" id="UP000255389">
    <property type="component" value="Unassembled WGS sequence"/>
</dbReference>
<dbReference type="SUPFAM" id="SSF52980">
    <property type="entry name" value="Restriction endonuclease-like"/>
    <property type="match status" value="1"/>
</dbReference>
<name>A0A378U5U5_MYCFO</name>
<dbReference type="EMBL" id="UGQY01000001">
    <property type="protein sequence ID" value="STZ72808.1"/>
    <property type="molecule type" value="Genomic_DNA"/>
</dbReference>
<protein>
    <submittedName>
        <fullName evidence="1">Cullin, a subunit of E3 ubiquitin ligase</fullName>
    </submittedName>
</protein>